<protein>
    <submittedName>
        <fullName evidence="2">Uncharacterized protein</fullName>
    </submittedName>
</protein>
<dbReference type="OrthoDB" id="7410061at2"/>
<feature type="transmembrane region" description="Helical" evidence="1">
    <location>
        <begin position="97"/>
        <end position="119"/>
    </location>
</feature>
<accession>A7HV29</accession>
<reference evidence="2 3" key="1">
    <citation type="journal article" date="2011" name="Stand. Genomic Sci.">
        <title>Complete genome sequence of Parvibaculum lavamentivorans type strain (DS-1(T)).</title>
        <authorList>
            <person name="Schleheck D."/>
            <person name="Weiss M."/>
            <person name="Pitluck S."/>
            <person name="Bruce D."/>
            <person name="Land M.L."/>
            <person name="Han S."/>
            <person name="Saunders E."/>
            <person name="Tapia R."/>
            <person name="Detter C."/>
            <person name="Brettin T."/>
            <person name="Han J."/>
            <person name="Woyke T."/>
            <person name="Goodwin L."/>
            <person name="Pennacchio L."/>
            <person name="Nolan M."/>
            <person name="Cook A.M."/>
            <person name="Kjelleberg S."/>
            <person name="Thomas T."/>
        </authorList>
    </citation>
    <scope>NUCLEOTIDE SEQUENCE [LARGE SCALE GENOMIC DNA]</scope>
    <source>
        <strain evidence="3">DS-1 / DSM 13023 / NCIMB 13966</strain>
    </source>
</reference>
<dbReference type="STRING" id="402881.Plav_2148"/>
<keyword evidence="1" id="KW-1133">Transmembrane helix</keyword>
<dbReference type="AlphaFoldDB" id="A7HV29"/>
<sequence length="124" mass="13071">MIFWRWIAGLLGASLMIGETIRSWGMGRPFLFVADDFFIGIPLVVTAVLMARDTVARRAAFAGAWGATAGMLYPSFFGKLVEPTEAAAAATNIPFDFLTTIIGIAFATALAGLVAAVALKGAKE</sequence>
<evidence type="ECO:0000313" key="2">
    <source>
        <dbReference type="EMBL" id="ABS63762.1"/>
    </source>
</evidence>
<dbReference type="EMBL" id="CP000774">
    <property type="protein sequence ID" value="ABS63762.1"/>
    <property type="molecule type" value="Genomic_DNA"/>
</dbReference>
<feature type="transmembrane region" description="Helical" evidence="1">
    <location>
        <begin position="58"/>
        <end position="77"/>
    </location>
</feature>
<keyword evidence="3" id="KW-1185">Reference proteome</keyword>
<organism evidence="2 3">
    <name type="scientific">Parvibaculum lavamentivorans (strain DS-1 / DSM 13023 / NCIMB 13966)</name>
    <dbReference type="NCBI Taxonomy" id="402881"/>
    <lineage>
        <taxon>Bacteria</taxon>
        <taxon>Pseudomonadati</taxon>
        <taxon>Pseudomonadota</taxon>
        <taxon>Alphaproteobacteria</taxon>
        <taxon>Hyphomicrobiales</taxon>
        <taxon>Parvibaculaceae</taxon>
        <taxon>Parvibaculum</taxon>
    </lineage>
</organism>
<keyword evidence="1" id="KW-0472">Membrane</keyword>
<proteinExistence type="predicted"/>
<keyword evidence="1" id="KW-0812">Transmembrane</keyword>
<evidence type="ECO:0000313" key="3">
    <source>
        <dbReference type="Proteomes" id="UP000006377"/>
    </source>
</evidence>
<gene>
    <name evidence="2" type="ordered locus">Plav_2148</name>
</gene>
<feature type="transmembrane region" description="Helical" evidence="1">
    <location>
        <begin position="30"/>
        <end position="51"/>
    </location>
</feature>
<dbReference type="RefSeq" id="WP_012111067.1">
    <property type="nucleotide sequence ID" value="NC_009719.1"/>
</dbReference>
<dbReference type="KEGG" id="pla:Plav_2148"/>
<name>A7HV29_PARL1</name>
<dbReference type="Proteomes" id="UP000006377">
    <property type="component" value="Chromosome"/>
</dbReference>
<evidence type="ECO:0000256" key="1">
    <source>
        <dbReference type="SAM" id="Phobius"/>
    </source>
</evidence>
<dbReference type="HOGENOM" id="CLU_2011740_0_0_5"/>
<dbReference type="eggNOG" id="ENOG503438V">
    <property type="taxonomic scope" value="Bacteria"/>
</dbReference>